<dbReference type="GO" id="GO:0005763">
    <property type="term" value="C:mitochondrial small ribosomal subunit"/>
    <property type="evidence" value="ECO:0007669"/>
    <property type="project" value="TreeGrafter"/>
</dbReference>
<dbReference type="GO" id="GO:0003735">
    <property type="term" value="F:structural constituent of ribosome"/>
    <property type="evidence" value="ECO:0007669"/>
    <property type="project" value="TreeGrafter"/>
</dbReference>
<gene>
    <name evidence="1" type="ORF">KPH14_005061</name>
</gene>
<dbReference type="InterPro" id="IPR019374">
    <property type="entry name" value="Ribosomal_mS22"/>
</dbReference>
<name>A0AAD9RKI0_9HYME</name>
<dbReference type="PANTHER" id="PTHR13071">
    <property type="entry name" value="MITOCHONDRIAL 28S RIBOSOMAL PROTEIN S22"/>
    <property type="match status" value="1"/>
</dbReference>
<evidence type="ECO:0000313" key="1">
    <source>
        <dbReference type="EMBL" id="KAK2581367.1"/>
    </source>
</evidence>
<organism evidence="1 2">
    <name type="scientific">Odynerus spinipes</name>
    <dbReference type="NCBI Taxonomy" id="1348599"/>
    <lineage>
        <taxon>Eukaryota</taxon>
        <taxon>Metazoa</taxon>
        <taxon>Ecdysozoa</taxon>
        <taxon>Arthropoda</taxon>
        <taxon>Hexapoda</taxon>
        <taxon>Insecta</taxon>
        <taxon>Pterygota</taxon>
        <taxon>Neoptera</taxon>
        <taxon>Endopterygota</taxon>
        <taxon>Hymenoptera</taxon>
        <taxon>Apocrita</taxon>
        <taxon>Aculeata</taxon>
        <taxon>Vespoidea</taxon>
        <taxon>Vespidae</taxon>
        <taxon>Eumeninae</taxon>
        <taxon>Odynerus</taxon>
    </lineage>
</organism>
<dbReference type="AlphaFoldDB" id="A0AAD9RKI0"/>
<comment type="caution">
    <text evidence="1">The sequence shown here is derived from an EMBL/GenBank/DDBJ whole genome shotgun (WGS) entry which is preliminary data.</text>
</comment>
<keyword evidence="2" id="KW-1185">Reference proteome</keyword>
<reference evidence="1" key="2">
    <citation type="journal article" date="2023" name="Commun. Biol.">
        <title>Intrasexual cuticular hydrocarbon dimorphism in a wasp sheds light on hydrocarbon biosynthesis genes in Hymenoptera.</title>
        <authorList>
            <person name="Moris V.C."/>
            <person name="Podsiadlowski L."/>
            <person name="Martin S."/>
            <person name="Oeyen J.P."/>
            <person name="Donath A."/>
            <person name="Petersen M."/>
            <person name="Wilbrandt J."/>
            <person name="Misof B."/>
            <person name="Liedtke D."/>
            <person name="Thamm M."/>
            <person name="Scheiner R."/>
            <person name="Schmitt T."/>
            <person name="Niehuis O."/>
        </authorList>
    </citation>
    <scope>NUCLEOTIDE SEQUENCE</scope>
    <source>
        <strain evidence="1">GBR_01_08_01A</strain>
    </source>
</reference>
<proteinExistence type="predicted"/>
<sequence length="336" mass="39346">MECGRTLSCRLFSSAAPQTSTGREPDPAPLFFNREVQGALEVLTRIDYKKAVRKRLVGKRLHPPEYKFMTEEELQEVLDQAKQRVRKRLQMPPVVKTREEITDVLAKDEALEGLNECKFVFTDISFGIRERDRYIVIREPDGTLRHAKWDERDRINYVYFPRKGKQMVAPKLFEGEYLEDLLQREAYEYLLDRACIQYEPDDLEYKKITEVVYQRVNEKKHFESLRSTRHFGPLVFHLAWNKQIDNLLCDIIESEKIDEAVVLIRLFHKIHPEAKSAAANKYDDNAIDLILHYASTDSLKGPLIKKMIAAYQELEEERRKVDEGIKKAHGIDSDES</sequence>
<dbReference type="Pfam" id="PF10245">
    <property type="entry name" value="MRP-S22"/>
    <property type="match status" value="1"/>
</dbReference>
<dbReference type="PANTHER" id="PTHR13071:SF4">
    <property type="entry name" value="SMALL RIBOSOMAL SUBUNIT PROTEIN MS22"/>
    <property type="match status" value="1"/>
</dbReference>
<evidence type="ECO:0008006" key="3">
    <source>
        <dbReference type="Google" id="ProtNLM"/>
    </source>
</evidence>
<evidence type="ECO:0000313" key="2">
    <source>
        <dbReference type="Proteomes" id="UP001258017"/>
    </source>
</evidence>
<accession>A0AAD9RKI0</accession>
<dbReference type="Proteomes" id="UP001258017">
    <property type="component" value="Unassembled WGS sequence"/>
</dbReference>
<reference evidence="1" key="1">
    <citation type="submission" date="2021-08" db="EMBL/GenBank/DDBJ databases">
        <authorList>
            <person name="Misof B."/>
            <person name="Oliver O."/>
            <person name="Podsiadlowski L."/>
            <person name="Donath A."/>
            <person name="Peters R."/>
            <person name="Mayer C."/>
            <person name="Rust J."/>
            <person name="Gunkel S."/>
            <person name="Lesny P."/>
            <person name="Martin S."/>
            <person name="Oeyen J.P."/>
            <person name="Petersen M."/>
            <person name="Panagiotis P."/>
            <person name="Wilbrandt J."/>
            <person name="Tanja T."/>
        </authorList>
    </citation>
    <scope>NUCLEOTIDE SEQUENCE</scope>
    <source>
        <strain evidence="1">GBR_01_08_01A</strain>
        <tissue evidence="1">Thorax + abdomen</tissue>
    </source>
</reference>
<dbReference type="EMBL" id="JAIFRP010000039">
    <property type="protein sequence ID" value="KAK2581367.1"/>
    <property type="molecule type" value="Genomic_DNA"/>
</dbReference>
<protein>
    <recommendedName>
        <fullName evidence="3">28S ribosomal protein S22, mitochondrial</fullName>
    </recommendedName>
</protein>